<protein>
    <submittedName>
        <fullName evidence="1">Uncharacterized protein</fullName>
    </submittedName>
</protein>
<evidence type="ECO:0000313" key="1">
    <source>
        <dbReference type="EMBL" id="TEA06401.1"/>
    </source>
</evidence>
<name>A0A4V3I119_9MYCO</name>
<reference evidence="1 2" key="1">
    <citation type="journal article" date="2019" name="Sci. Rep.">
        <title>Extended insight into the Mycobacterium chelonae-abscessus complex through whole genome sequencing of Mycobacterium salmoniphilum outbreak and Mycobacterium salmoniphilum-like strains.</title>
        <authorList>
            <person name="Behra P.R.K."/>
            <person name="Das S."/>
            <person name="Pettersson B.M.F."/>
            <person name="Shirreff L."/>
            <person name="DuCote T."/>
            <person name="Jacobsson K.G."/>
            <person name="Ennis D.G."/>
            <person name="Kirsebom L.A."/>
        </authorList>
    </citation>
    <scope>NUCLEOTIDE SEQUENCE [LARGE SCALE GENOMIC DNA]</scope>
    <source>
        <strain evidence="1 2">CCUG 60884</strain>
    </source>
</reference>
<comment type="caution">
    <text evidence="1">The sequence shown here is derived from an EMBL/GenBank/DDBJ whole genome shotgun (WGS) entry which is preliminary data.</text>
</comment>
<dbReference type="STRING" id="404941.GCA_002013645_03172"/>
<dbReference type="EMBL" id="PECL01000007">
    <property type="protein sequence ID" value="TEA06401.1"/>
    <property type="molecule type" value="Genomic_DNA"/>
</dbReference>
<sequence length="73" mass="8187">MRPPAMLVYSRFNMFLAHSKLARAEYPQARGVLTCLPLNLASDTQLIVAVSRPVVRPEWAPRVDVLVWPLVSA</sequence>
<gene>
    <name evidence="1" type="ORF">CCUG60884_01539</name>
</gene>
<evidence type="ECO:0000313" key="2">
    <source>
        <dbReference type="Proteomes" id="UP000294604"/>
    </source>
</evidence>
<dbReference type="Proteomes" id="UP000294604">
    <property type="component" value="Unassembled WGS sequence"/>
</dbReference>
<accession>A0A4V3I119</accession>
<dbReference type="AlphaFoldDB" id="A0A4V3I119"/>
<proteinExistence type="predicted"/>
<organism evidence="1 2">
    <name type="scientific">Mycobacteroides salmoniphilum</name>
    <dbReference type="NCBI Taxonomy" id="404941"/>
    <lineage>
        <taxon>Bacteria</taxon>
        <taxon>Bacillati</taxon>
        <taxon>Actinomycetota</taxon>
        <taxon>Actinomycetes</taxon>
        <taxon>Mycobacteriales</taxon>
        <taxon>Mycobacteriaceae</taxon>
        <taxon>Mycobacteroides</taxon>
    </lineage>
</organism>